<dbReference type="EMBL" id="CADEHS020000645">
    <property type="protein sequence ID" value="CAG9956910.1"/>
    <property type="molecule type" value="Genomic_DNA"/>
</dbReference>
<reference evidence="1" key="2">
    <citation type="submission" date="2021-10" db="EMBL/GenBank/DDBJ databases">
        <authorList>
            <person name="Piombo E."/>
        </authorList>
    </citation>
    <scope>NUCLEOTIDE SEQUENCE</scope>
</reference>
<protein>
    <submittedName>
        <fullName evidence="1">Uncharacterized protein</fullName>
    </submittedName>
</protein>
<dbReference type="Proteomes" id="UP000836387">
    <property type="component" value="Unassembled WGS sequence"/>
</dbReference>
<evidence type="ECO:0000313" key="2">
    <source>
        <dbReference type="Proteomes" id="UP000836387"/>
    </source>
</evidence>
<proteinExistence type="predicted"/>
<comment type="caution">
    <text evidence="1">The sequence shown here is derived from an EMBL/GenBank/DDBJ whole genome shotgun (WGS) entry which is preliminary data.</text>
</comment>
<keyword evidence="2" id="KW-1185">Reference proteome</keyword>
<accession>A0ACA9UV24</accession>
<gene>
    <name evidence="1" type="ORF">CRV2_00008823</name>
</gene>
<evidence type="ECO:0000313" key="1">
    <source>
        <dbReference type="EMBL" id="CAG9956910.1"/>
    </source>
</evidence>
<organism evidence="1 2">
    <name type="scientific">Clonostachys rosea f. rosea IK726</name>
    <dbReference type="NCBI Taxonomy" id="1349383"/>
    <lineage>
        <taxon>Eukaryota</taxon>
        <taxon>Fungi</taxon>
        <taxon>Dikarya</taxon>
        <taxon>Ascomycota</taxon>
        <taxon>Pezizomycotina</taxon>
        <taxon>Sordariomycetes</taxon>
        <taxon>Hypocreomycetidae</taxon>
        <taxon>Hypocreales</taxon>
        <taxon>Bionectriaceae</taxon>
        <taxon>Clonostachys</taxon>
    </lineage>
</organism>
<name>A0ACA9UV24_BIOOC</name>
<reference evidence="1" key="1">
    <citation type="submission" date="2020-04" db="EMBL/GenBank/DDBJ databases">
        <authorList>
            <person name="Broberg M."/>
        </authorList>
    </citation>
    <scope>NUCLEOTIDE SEQUENCE</scope>
</reference>
<sequence>MEKNGDKQSALGTLGMLFKTLLVGLKFHYARGRYELEGITRWDCSRLKHGIVKQFIENCREHHGSD</sequence>